<evidence type="ECO:0000313" key="2">
    <source>
        <dbReference type="Proteomes" id="UP000622533"/>
    </source>
</evidence>
<comment type="caution">
    <text evidence="1">The sequence shown here is derived from an EMBL/GenBank/DDBJ whole genome shotgun (WGS) entry which is preliminary data.</text>
</comment>
<dbReference type="AlphaFoldDB" id="A0A8J7AC95"/>
<accession>A0A8J7AC95</accession>
<keyword evidence="2" id="KW-1185">Reference proteome</keyword>
<organism evidence="1 2">
    <name type="scientific">Desmonostoc muscorum LEGE 12446</name>
    <dbReference type="NCBI Taxonomy" id="1828758"/>
    <lineage>
        <taxon>Bacteria</taxon>
        <taxon>Bacillati</taxon>
        <taxon>Cyanobacteriota</taxon>
        <taxon>Cyanophyceae</taxon>
        <taxon>Nostocales</taxon>
        <taxon>Nostocaceae</taxon>
        <taxon>Desmonostoc</taxon>
    </lineage>
</organism>
<dbReference type="Proteomes" id="UP000622533">
    <property type="component" value="Unassembled WGS sequence"/>
</dbReference>
<proteinExistence type="predicted"/>
<protein>
    <submittedName>
        <fullName evidence="1">Uncharacterized protein</fullName>
    </submittedName>
</protein>
<evidence type="ECO:0000313" key="1">
    <source>
        <dbReference type="EMBL" id="MBE9022687.1"/>
    </source>
</evidence>
<gene>
    <name evidence="1" type="ORF">IQ276_09665</name>
</gene>
<name>A0A8J7AC95_DESMC</name>
<dbReference type="RefSeq" id="WP_193915566.1">
    <property type="nucleotide sequence ID" value="NZ_JADEXS020000001.1"/>
</dbReference>
<sequence length="106" mass="12285">MPLKIVQNFDASFTLEPQAQESLFKLLTSEAFLNQICQQLQCEKVEFTELLFQPVPYSLTTTKGMPAEFEKYHESDEYGIINVPPNFMFTAKIFKPSRLCAIYHKI</sequence>
<dbReference type="EMBL" id="JADEXS010000097">
    <property type="protein sequence ID" value="MBE9022687.1"/>
    <property type="molecule type" value="Genomic_DNA"/>
</dbReference>
<reference evidence="1" key="1">
    <citation type="submission" date="2020-10" db="EMBL/GenBank/DDBJ databases">
        <authorList>
            <person name="Castelo-Branco R."/>
            <person name="Eusebio N."/>
            <person name="Adriana R."/>
            <person name="Vieira A."/>
            <person name="Brugerolle De Fraissinette N."/>
            <person name="Rezende De Castro R."/>
            <person name="Schneider M.P."/>
            <person name="Vasconcelos V."/>
            <person name="Leao P.N."/>
        </authorList>
    </citation>
    <scope>NUCLEOTIDE SEQUENCE</scope>
    <source>
        <strain evidence="1">LEGE 12446</strain>
    </source>
</reference>